<dbReference type="NCBIfam" id="TIGR01837">
    <property type="entry name" value="PHA_granule_1"/>
    <property type="match status" value="1"/>
</dbReference>
<evidence type="ECO:0000256" key="1">
    <source>
        <dbReference type="SAM" id="MobiDB-lite"/>
    </source>
</evidence>
<dbReference type="AlphaFoldDB" id="A0A840BP29"/>
<accession>A0A840BP29</accession>
<reference evidence="2 3" key="1">
    <citation type="submission" date="2020-08" db="EMBL/GenBank/DDBJ databases">
        <title>Genomic Encyclopedia of Type Strains, Phase IV (KMG-IV): sequencing the most valuable type-strain genomes for metagenomic binning, comparative biology and taxonomic classification.</title>
        <authorList>
            <person name="Goeker M."/>
        </authorList>
    </citation>
    <scope>NUCLEOTIDE SEQUENCE [LARGE SCALE GENOMIC DNA]</scope>
    <source>
        <strain evidence="2 3">DSM 106739</strain>
    </source>
</reference>
<name>A0A840BP29_9RHOO</name>
<comment type="caution">
    <text evidence="2">The sequence shown here is derived from an EMBL/GenBank/DDBJ whole genome shotgun (WGS) entry which is preliminary data.</text>
</comment>
<dbReference type="Pfam" id="PF05597">
    <property type="entry name" value="Phasin"/>
    <property type="match status" value="1"/>
</dbReference>
<gene>
    <name evidence="2" type="ORF">GGR36_001515</name>
</gene>
<dbReference type="PANTHER" id="PTHR38664">
    <property type="entry name" value="SLR0058 PROTEIN"/>
    <property type="match status" value="1"/>
</dbReference>
<dbReference type="RefSeq" id="WP_183633902.1">
    <property type="nucleotide sequence ID" value="NZ_BAABLE010000011.1"/>
</dbReference>
<feature type="region of interest" description="Disordered" evidence="1">
    <location>
        <begin position="126"/>
        <end position="147"/>
    </location>
</feature>
<dbReference type="Proteomes" id="UP000561045">
    <property type="component" value="Unassembled WGS sequence"/>
</dbReference>
<feature type="compositionally biased region" description="Basic residues" evidence="1">
    <location>
        <begin position="138"/>
        <end position="147"/>
    </location>
</feature>
<dbReference type="EMBL" id="JACIET010000001">
    <property type="protein sequence ID" value="MBB4012207.1"/>
    <property type="molecule type" value="Genomic_DNA"/>
</dbReference>
<dbReference type="InterPro" id="IPR008769">
    <property type="entry name" value="PhaF_PhaI"/>
</dbReference>
<sequence length="147" mass="15780">MVKKLKSLSGAADSQLAQTIKDSANQIWLAGLGAFAKAQEEGNKVFEALVKEGEVIQSRTKKEADAKIADAAGKMAGAWDKLENVFEERVSRALSSLGVPTKKDIDKLTKRVAELTALVQKLTEEADAAEVAGEEKPARRRTAKAAE</sequence>
<protein>
    <submittedName>
        <fullName evidence="2">Poly(Hydroxyalkanoate) granule-associated protein</fullName>
    </submittedName>
</protein>
<proteinExistence type="predicted"/>
<organism evidence="2 3">
    <name type="scientific">Niveibacterium umoris</name>
    <dbReference type="NCBI Taxonomy" id="1193620"/>
    <lineage>
        <taxon>Bacteria</taxon>
        <taxon>Pseudomonadati</taxon>
        <taxon>Pseudomonadota</taxon>
        <taxon>Betaproteobacteria</taxon>
        <taxon>Rhodocyclales</taxon>
        <taxon>Rhodocyclaceae</taxon>
        <taxon>Niveibacterium</taxon>
    </lineage>
</organism>
<evidence type="ECO:0000313" key="3">
    <source>
        <dbReference type="Proteomes" id="UP000561045"/>
    </source>
</evidence>
<dbReference type="PANTHER" id="PTHR38664:SF1">
    <property type="entry name" value="SLR0058 PROTEIN"/>
    <property type="match status" value="1"/>
</dbReference>
<keyword evidence="3" id="KW-1185">Reference proteome</keyword>
<evidence type="ECO:0000313" key="2">
    <source>
        <dbReference type="EMBL" id="MBB4012207.1"/>
    </source>
</evidence>